<dbReference type="OrthoDB" id="9786815at2"/>
<dbReference type="RefSeq" id="WP_121010304.1">
    <property type="nucleotide sequence ID" value="NZ_RCCJ01000001.1"/>
</dbReference>
<protein>
    <submittedName>
        <fullName evidence="6">Outer membrane protein TolC</fullName>
    </submittedName>
</protein>
<evidence type="ECO:0000256" key="4">
    <source>
        <dbReference type="ARBA" id="ARBA00023136"/>
    </source>
</evidence>
<evidence type="ECO:0000256" key="5">
    <source>
        <dbReference type="ARBA" id="ARBA00023237"/>
    </source>
</evidence>
<dbReference type="PANTHER" id="PTHR30026">
    <property type="entry name" value="OUTER MEMBRANE PROTEIN TOLC"/>
    <property type="match status" value="1"/>
</dbReference>
<dbReference type="GO" id="GO:0009279">
    <property type="term" value="C:cell outer membrane"/>
    <property type="evidence" value="ECO:0007669"/>
    <property type="project" value="UniProtKB-SubCell"/>
</dbReference>
<dbReference type="InterPro" id="IPR051906">
    <property type="entry name" value="TolC-like"/>
</dbReference>
<dbReference type="EMBL" id="RCCJ01000001">
    <property type="protein sequence ID" value="RLJ70525.1"/>
    <property type="molecule type" value="Genomic_DNA"/>
</dbReference>
<dbReference type="SUPFAM" id="SSF56954">
    <property type="entry name" value="Outer membrane efflux proteins (OEP)"/>
    <property type="match status" value="1"/>
</dbReference>
<evidence type="ECO:0000313" key="6">
    <source>
        <dbReference type="EMBL" id="RLJ70525.1"/>
    </source>
</evidence>
<dbReference type="Proteomes" id="UP000267841">
    <property type="component" value="Unassembled WGS sequence"/>
</dbReference>
<comment type="caution">
    <text evidence="6">The sequence shown here is derived from an EMBL/GenBank/DDBJ whole genome shotgun (WGS) entry which is preliminary data.</text>
</comment>
<dbReference type="PANTHER" id="PTHR30026:SF20">
    <property type="entry name" value="OUTER MEMBRANE PROTEIN TOLC"/>
    <property type="match status" value="1"/>
</dbReference>
<reference evidence="6 7" key="1">
    <citation type="submission" date="2018-10" db="EMBL/GenBank/DDBJ databases">
        <title>Genomic Encyclopedia of Archaeal and Bacterial Type Strains, Phase II (KMG-II): from individual species to whole genera.</title>
        <authorList>
            <person name="Goeker M."/>
        </authorList>
    </citation>
    <scope>NUCLEOTIDE SEQUENCE [LARGE SCALE GENOMIC DNA]</scope>
    <source>
        <strain evidence="6 7">DSM 16510</strain>
    </source>
</reference>
<keyword evidence="7" id="KW-1185">Reference proteome</keyword>
<gene>
    <name evidence="6" type="ORF">BCF55_0801</name>
</gene>
<dbReference type="GO" id="GO:1990281">
    <property type="term" value="C:efflux pump complex"/>
    <property type="evidence" value="ECO:0007669"/>
    <property type="project" value="TreeGrafter"/>
</dbReference>
<proteinExistence type="predicted"/>
<keyword evidence="2" id="KW-1134">Transmembrane beta strand</keyword>
<evidence type="ECO:0000256" key="2">
    <source>
        <dbReference type="ARBA" id="ARBA00022452"/>
    </source>
</evidence>
<comment type="subcellular location">
    <subcellularLocation>
        <location evidence="1">Cell outer membrane</location>
    </subcellularLocation>
</comment>
<organism evidence="6 7">
    <name type="scientific">Hydrogenivirga caldilitoris</name>
    <dbReference type="NCBI Taxonomy" id="246264"/>
    <lineage>
        <taxon>Bacteria</taxon>
        <taxon>Pseudomonadati</taxon>
        <taxon>Aquificota</taxon>
        <taxon>Aquificia</taxon>
        <taxon>Aquificales</taxon>
        <taxon>Aquificaceae</taxon>
        <taxon>Hydrogenivirga</taxon>
    </lineage>
</organism>
<keyword evidence="5" id="KW-0998">Cell outer membrane</keyword>
<sequence length="418" mass="49979">MAFLLILMLVSLSLSQELPVLGPKKAVEIALENNREIGRIKNELLSLEDLYRAEKWDRFSPKVDLFVDKDGFNFFGQVLLLDFGNRLARIRSVEISTKIKRELLEEFKRQVKIKTVKLFMDLALAEKLAEVKREEMAVAYVRFDRERERLERGLSDRVKVAEWEATYRRFRTQLMEAQRKYNETLYELKRFLGIDVDKPLQVKMDELLSFEVPENKTIDTDLLKDRYTGNYLLKVKELEVAYFESRAKEEKRILYPELYAYLEVKNKYEHMDRFKSEGNVVLRIPLFDGRSSFFRERSFLDLKRAVEVERKDVEESIKRDILKAPYLWEELYAKYQDAVTYDRWAQENLDLSRSNYELELAFDLGYAMSTKTEAERRVMQAKFEMILFLMRLYDLLGEDPMKVFEEKVPFFKEKVEEI</sequence>
<name>A0A497XNL6_9AQUI</name>
<evidence type="ECO:0000256" key="1">
    <source>
        <dbReference type="ARBA" id="ARBA00004442"/>
    </source>
</evidence>
<evidence type="ECO:0000256" key="3">
    <source>
        <dbReference type="ARBA" id="ARBA00022692"/>
    </source>
</evidence>
<dbReference type="Gene3D" id="1.20.1600.10">
    <property type="entry name" value="Outer membrane efflux proteins (OEP)"/>
    <property type="match status" value="1"/>
</dbReference>
<keyword evidence="4" id="KW-0472">Membrane</keyword>
<keyword evidence="3" id="KW-0812">Transmembrane</keyword>
<dbReference type="GO" id="GO:0015288">
    <property type="term" value="F:porin activity"/>
    <property type="evidence" value="ECO:0007669"/>
    <property type="project" value="TreeGrafter"/>
</dbReference>
<dbReference type="GO" id="GO:0015562">
    <property type="term" value="F:efflux transmembrane transporter activity"/>
    <property type="evidence" value="ECO:0007669"/>
    <property type="project" value="InterPro"/>
</dbReference>
<accession>A0A497XNL6</accession>
<dbReference type="AlphaFoldDB" id="A0A497XNL6"/>
<evidence type="ECO:0000313" key="7">
    <source>
        <dbReference type="Proteomes" id="UP000267841"/>
    </source>
</evidence>